<reference evidence="3 4" key="1">
    <citation type="submission" date="2018-10" db="EMBL/GenBank/DDBJ databases">
        <title>Comamonadaceae CDC group NO-1 genome sequencing and assembly.</title>
        <authorList>
            <person name="Bernier A.-M."/>
            <person name="Bernard K."/>
        </authorList>
    </citation>
    <scope>NUCLEOTIDE SEQUENCE [LARGE SCALE GENOMIC DNA]</scope>
    <source>
        <strain evidence="1 3">NML161473</strain>
        <strain evidence="2 4">NML970147</strain>
    </source>
</reference>
<dbReference type="GO" id="GO:0006260">
    <property type="term" value="P:DNA replication"/>
    <property type="evidence" value="ECO:0007669"/>
    <property type="project" value="InterPro"/>
</dbReference>
<name>A0A3M6QCJ9_9BURK</name>
<gene>
    <name evidence="1" type="ORF">EBQ25_11865</name>
    <name evidence="2" type="ORF">EBQ26_03560</name>
</gene>
<dbReference type="GO" id="GO:0003677">
    <property type="term" value="F:DNA binding"/>
    <property type="evidence" value="ECO:0007669"/>
    <property type="project" value="InterPro"/>
</dbReference>
<dbReference type="InterPro" id="IPR007459">
    <property type="entry name" value="DNA_pol3_chi"/>
</dbReference>
<proteinExistence type="predicted"/>
<accession>A0A3M6QCJ9</accession>
<dbReference type="Gene3D" id="3.40.50.10110">
    <property type="entry name" value="DNA polymerase III subunit chi"/>
    <property type="match status" value="1"/>
</dbReference>
<dbReference type="EMBL" id="RDQL01000026">
    <property type="protein sequence ID" value="RMW95433.1"/>
    <property type="molecule type" value="Genomic_DNA"/>
</dbReference>
<dbReference type="PANTHER" id="PTHR38767">
    <property type="entry name" value="DNA POLYMERASE III SUBUNIT CHI"/>
    <property type="match status" value="1"/>
</dbReference>
<dbReference type="EMBL" id="RDQM01000003">
    <property type="protein sequence ID" value="RMX00149.1"/>
    <property type="molecule type" value="Genomic_DNA"/>
</dbReference>
<accession>A0A3M6PWH3</accession>
<dbReference type="InterPro" id="IPR036768">
    <property type="entry name" value="PolIII_chi_sf"/>
</dbReference>
<evidence type="ECO:0000313" key="4">
    <source>
        <dbReference type="Proteomes" id="UP000267521"/>
    </source>
</evidence>
<dbReference type="SUPFAM" id="SSF102400">
    <property type="entry name" value="DNA polymerase III chi subunit"/>
    <property type="match status" value="1"/>
</dbReference>
<evidence type="ECO:0000313" key="2">
    <source>
        <dbReference type="EMBL" id="RMX00149.1"/>
    </source>
</evidence>
<dbReference type="GO" id="GO:0003887">
    <property type="term" value="F:DNA-directed DNA polymerase activity"/>
    <property type="evidence" value="ECO:0007669"/>
    <property type="project" value="InterPro"/>
</dbReference>
<comment type="caution">
    <text evidence="2">The sequence shown here is derived from an EMBL/GenBank/DDBJ whole genome shotgun (WGS) entry which is preliminary data.</text>
</comment>
<organism evidence="2 4">
    <name type="scientific">Allofranklinella schreckenbergeri</name>
    <dbReference type="NCBI Taxonomy" id="1076744"/>
    <lineage>
        <taxon>Bacteria</taxon>
        <taxon>Pseudomonadati</taxon>
        <taxon>Pseudomonadota</taxon>
        <taxon>Betaproteobacteria</taxon>
        <taxon>Burkholderiales</taxon>
        <taxon>Comamonadaceae</taxon>
        <taxon>Allofranklinella</taxon>
    </lineage>
</organism>
<protein>
    <submittedName>
        <fullName evidence="2">DNA polymerase III subunit chi</fullName>
    </submittedName>
</protein>
<dbReference type="GO" id="GO:0032298">
    <property type="term" value="P:positive regulation of DNA-templated DNA replication initiation"/>
    <property type="evidence" value="ECO:0007669"/>
    <property type="project" value="TreeGrafter"/>
</dbReference>
<dbReference type="PANTHER" id="PTHR38767:SF1">
    <property type="entry name" value="DNA POLYMERASE III SUBUNIT CHI"/>
    <property type="match status" value="1"/>
</dbReference>
<dbReference type="Pfam" id="PF04364">
    <property type="entry name" value="DNA_pol3_chi"/>
    <property type="match status" value="1"/>
</dbReference>
<dbReference type="Proteomes" id="UP000267035">
    <property type="component" value="Unassembled WGS sequence"/>
</dbReference>
<sequence length="162" mass="18800">MQQPALTDNRPLMTDVHFYFNVPDKLSFACRLARKALMQARPILLTAPDPTLQTLDDMLWHMNASDFVAHNWLPAPTNAQPPQAPSPIWLCANMEAEPPEHPNTLLTLWDEVQPAFSRFEHVYELVLRHDEADRQRARARWRYYQQRGYALHGHDLEANPHG</sequence>
<dbReference type="Proteomes" id="UP000267521">
    <property type="component" value="Unassembled WGS sequence"/>
</dbReference>
<evidence type="ECO:0000313" key="3">
    <source>
        <dbReference type="Proteomes" id="UP000267035"/>
    </source>
</evidence>
<keyword evidence="3" id="KW-1185">Reference proteome</keyword>
<evidence type="ECO:0000313" key="1">
    <source>
        <dbReference type="EMBL" id="RMW95433.1"/>
    </source>
</evidence>
<dbReference type="AlphaFoldDB" id="A0A3M6QCJ9"/>